<dbReference type="AlphaFoldDB" id="A0A2U1PLC9"/>
<feature type="region of interest" description="Disordered" evidence="3">
    <location>
        <begin position="60"/>
        <end position="126"/>
    </location>
</feature>
<feature type="region of interest" description="Disordered" evidence="3">
    <location>
        <begin position="144"/>
        <end position="225"/>
    </location>
</feature>
<dbReference type="PANTHER" id="PTHR22792">
    <property type="entry name" value="LUPUS LA PROTEIN-RELATED"/>
    <property type="match status" value="1"/>
</dbReference>
<evidence type="ECO:0000256" key="2">
    <source>
        <dbReference type="PROSITE-ProRule" id="PRU00332"/>
    </source>
</evidence>
<dbReference type="InterPro" id="IPR036390">
    <property type="entry name" value="WH_DNA-bd_sf"/>
</dbReference>
<dbReference type="SUPFAM" id="SSF46785">
    <property type="entry name" value="Winged helix' DNA-binding domain"/>
    <property type="match status" value="1"/>
</dbReference>
<feature type="compositionally biased region" description="Basic and acidic residues" evidence="3">
    <location>
        <begin position="160"/>
        <end position="171"/>
    </location>
</feature>
<dbReference type="Gene3D" id="1.10.10.10">
    <property type="entry name" value="Winged helix-like DNA-binding domain superfamily/Winged helix DNA-binding domain"/>
    <property type="match status" value="1"/>
</dbReference>
<dbReference type="Proteomes" id="UP000245207">
    <property type="component" value="Unassembled WGS sequence"/>
</dbReference>
<gene>
    <name evidence="5" type="ORF">CTI12_AA139530</name>
</gene>
<evidence type="ECO:0000256" key="3">
    <source>
        <dbReference type="SAM" id="MobiDB-lite"/>
    </source>
</evidence>
<sequence length="431" mass="47351">MEEDNHHQLNKVVAGGEMVVDDCEVNKKGGAVWSKNKPLNEVVVGVSVMGGDDAAWPSLGAVKSPSSDSLTGLSDSSLQVTGNSSPLLNKPESVKHVNPATVTNHVAPSVQKPAKRGGGSSGVYVSNGGVSKQLPASQELKVEVANNSTSGKPANVAVESHTKESAYKESPRGGAGSQPDSGNNDHHHQRNAYRRGNGGQQSRGDGSYHHNYAGKVDQTQGRDNQEWNQHRNYNNRYNNMQPQRGNNRRGGYMRPAVHNSAPFVHPPMPVPMRPFANNVMYPDVGHAMIYVQGPAPFVGPFPAPVYYPAPDPISAWHTNIVNQIEYYFSNENLVKDTYLRSNMDEQGWVSVSLIAGFKKVKALTNNVDVILDVMRHSTVVEVQDDKIRRRNDWMKWLMPPTVSGMTSRSFSQDSLASQLQRYCFGRGYFKK</sequence>
<dbReference type="GO" id="GO:0003723">
    <property type="term" value="F:RNA binding"/>
    <property type="evidence" value="ECO:0007669"/>
    <property type="project" value="UniProtKB-UniRule"/>
</dbReference>
<evidence type="ECO:0000313" key="5">
    <source>
        <dbReference type="EMBL" id="PWA86549.1"/>
    </source>
</evidence>
<dbReference type="FunFam" id="1.10.10.10:FF:000131">
    <property type="entry name" value="la-related protein 1B isoform X2"/>
    <property type="match status" value="1"/>
</dbReference>
<name>A0A2U1PLC9_ARTAN</name>
<feature type="compositionally biased region" description="Low complexity" evidence="3">
    <location>
        <begin position="64"/>
        <end position="78"/>
    </location>
</feature>
<dbReference type="PROSITE" id="PS50961">
    <property type="entry name" value="HTH_LA"/>
    <property type="match status" value="1"/>
</dbReference>
<dbReference type="SMART" id="SM00715">
    <property type="entry name" value="LA"/>
    <property type="match status" value="1"/>
</dbReference>
<evidence type="ECO:0000256" key="1">
    <source>
        <dbReference type="ARBA" id="ARBA00022884"/>
    </source>
</evidence>
<dbReference type="InterPro" id="IPR045180">
    <property type="entry name" value="La_dom_prot"/>
</dbReference>
<dbReference type="InterPro" id="IPR036388">
    <property type="entry name" value="WH-like_DNA-bd_sf"/>
</dbReference>
<dbReference type="Pfam" id="PF05383">
    <property type="entry name" value="La"/>
    <property type="match status" value="1"/>
</dbReference>
<keyword evidence="6" id="KW-1185">Reference proteome</keyword>
<dbReference type="OrthoDB" id="340227at2759"/>
<dbReference type="PANTHER" id="PTHR22792:SF132">
    <property type="entry name" value="LA-RELATED PROTEIN 1"/>
    <property type="match status" value="1"/>
</dbReference>
<keyword evidence="1 2" id="KW-0694">RNA-binding</keyword>
<reference evidence="5 6" key="1">
    <citation type="journal article" date="2018" name="Mol. Plant">
        <title>The genome of Artemisia annua provides insight into the evolution of Asteraceae family and artemisinin biosynthesis.</title>
        <authorList>
            <person name="Shen Q."/>
            <person name="Zhang L."/>
            <person name="Liao Z."/>
            <person name="Wang S."/>
            <person name="Yan T."/>
            <person name="Shi P."/>
            <person name="Liu M."/>
            <person name="Fu X."/>
            <person name="Pan Q."/>
            <person name="Wang Y."/>
            <person name="Lv Z."/>
            <person name="Lu X."/>
            <person name="Zhang F."/>
            <person name="Jiang W."/>
            <person name="Ma Y."/>
            <person name="Chen M."/>
            <person name="Hao X."/>
            <person name="Li L."/>
            <person name="Tang Y."/>
            <person name="Lv G."/>
            <person name="Zhou Y."/>
            <person name="Sun X."/>
            <person name="Brodelius P.E."/>
            <person name="Rose J.K.C."/>
            <person name="Tang K."/>
        </authorList>
    </citation>
    <scope>NUCLEOTIDE SEQUENCE [LARGE SCALE GENOMIC DNA]</scope>
    <source>
        <strain evidence="6">cv. Huhao1</strain>
        <tissue evidence="5">Leaf</tissue>
    </source>
</reference>
<organism evidence="5 6">
    <name type="scientific">Artemisia annua</name>
    <name type="common">Sweet wormwood</name>
    <dbReference type="NCBI Taxonomy" id="35608"/>
    <lineage>
        <taxon>Eukaryota</taxon>
        <taxon>Viridiplantae</taxon>
        <taxon>Streptophyta</taxon>
        <taxon>Embryophyta</taxon>
        <taxon>Tracheophyta</taxon>
        <taxon>Spermatophyta</taxon>
        <taxon>Magnoliopsida</taxon>
        <taxon>eudicotyledons</taxon>
        <taxon>Gunneridae</taxon>
        <taxon>Pentapetalae</taxon>
        <taxon>asterids</taxon>
        <taxon>campanulids</taxon>
        <taxon>Asterales</taxon>
        <taxon>Asteraceae</taxon>
        <taxon>Asteroideae</taxon>
        <taxon>Anthemideae</taxon>
        <taxon>Artemisiinae</taxon>
        <taxon>Artemisia</taxon>
    </lineage>
</organism>
<dbReference type="CDD" id="cd07323">
    <property type="entry name" value="LAM"/>
    <property type="match status" value="1"/>
</dbReference>
<feature type="domain" description="HTH La-type RNA-binding" evidence="4">
    <location>
        <begin position="310"/>
        <end position="399"/>
    </location>
</feature>
<dbReference type="GO" id="GO:0005737">
    <property type="term" value="C:cytoplasm"/>
    <property type="evidence" value="ECO:0007669"/>
    <property type="project" value="UniProtKB-ARBA"/>
</dbReference>
<evidence type="ECO:0000313" key="6">
    <source>
        <dbReference type="Proteomes" id="UP000245207"/>
    </source>
</evidence>
<dbReference type="InterPro" id="IPR006630">
    <property type="entry name" value="La_HTH"/>
</dbReference>
<dbReference type="EMBL" id="PKPP01001004">
    <property type="protein sequence ID" value="PWA86549.1"/>
    <property type="molecule type" value="Genomic_DNA"/>
</dbReference>
<protein>
    <submittedName>
        <fullName evidence="5">RNA-binding protein Lupus La</fullName>
    </submittedName>
</protein>
<accession>A0A2U1PLC9</accession>
<dbReference type="STRING" id="35608.A0A2U1PLC9"/>
<comment type="caution">
    <text evidence="5">The sequence shown here is derived from an EMBL/GenBank/DDBJ whole genome shotgun (WGS) entry which is preliminary data.</text>
</comment>
<proteinExistence type="predicted"/>
<evidence type="ECO:0000259" key="4">
    <source>
        <dbReference type="PROSITE" id="PS50961"/>
    </source>
</evidence>